<dbReference type="Pfam" id="PF02042">
    <property type="entry name" value="RWP-RK"/>
    <property type="match status" value="1"/>
</dbReference>
<keyword evidence="5" id="KW-0804">Transcription</keyword>
<dbReference type="InterPro" id="IPR044607">
    <property type="entry name" value="RKD-like"/>
</dbReference>
<evidence type="ECO:0000256" key="5">
    <source>
        <dbReference type="ARBA" id="ARBA00023163"/>
    </source>
</evidence>
<dbReference type="PANTHER" id="PTHR46373:SF3">
    <property type="entry name" value="RWP-RK DOMAIN-CONTAINING PROTEIN"/>
    <property type="match status" value="1"/>
</dbReference>
<dbReference type="EMBL" id="RWGY01000005">
    <property type="protein sequence ID" value="TVU42583.1"/>
    <property type="molecule type" value="Genomic_DNA"/>
</dbReference>
<dbReference type="Proteomes" id="UP000324897">
    <property type="component" value="Unassembled WGS sequence"/>
</dbReference>
<dbReference type="OrthoDB" id="6270329at2759"/>
<keyword evidence="9" id="KW-1185">Reference proteome</keyword>
<evidence type="ECO:0000259" key="7">
    <source>
        <dbReference type="PROSITE" id="PS51519"/>
    </source>
</evidence>
<name>A0A5J9W3T1_9POAL</name>
<comment type="caution">
    <text evidence="8">The sequence shown here is derived from an EMBL/GenBank/DDBJ whole genome shotgun (WGS) entry which is preliminary data.</text>
</comment>
<dbReference type="PANTHER" id="PTHR46373">
    <property type="entry name" value="PROTEIN RKD4"/>
    <property type="match status" value="1"/>
</dbReference>
<gene>
    <name evidence="8" type="ORF">EJB05_09000</name>
</gene>
<reference evidence="8 9" key="1">
    <citation type="journal article" date="2019" name="Sci. Rep.">
        <title>A high-quality genome of Eragrostis curvula grass provides insights into Poaceae evolution and supports new strategies to enhance forage quality.</title>
        <authorList>
            <person name="Carballo J."/>
            <person name="Santos B.A.C.M."/>
            <person name="Zappacosta D."/>
            <person name="Garbus I."/>
            <person name="Selva J.P."/>
            <person name="Gallo C.A."/>
            <person name="Diaz A."/>
            <person name="Albertini E."/>
            <person name="Caccamo M."/>
            <person name="Echenique V."/>
        </authorList>
    </citation>
    <scope>NUCLEOTIDE SEQUENCE [LARGE SCALE GENOMIC DNA]</scope>
    <source>
        <strain evidence="9">cv. Victoria</strain>
        <tissue evidence="8">Leaf</tissue>
    </source>
</reference>
<accession>A0A5J9W3T1</accession>
<dbReference type="GO" id="GO:0003677">
    <property type="term" value="F:DNA binding"/>
    <property type="evidence" value="ECO:0007669"/>
    <property type="project" value="UniProtKB-KW"/>
</dbReference>
<evidence type="ECO:0000256" key="1">
    <source>
        <dbReference type="ARBA" id="ARBA00004049"/>
    </source>
</evidence>
<dbReference type="PROSITE" id="PS51519">
    <property type="entry name" value="RWP_RK"/>
    <property type="match status" value="1"/>
</dbReference>
<keyword evidence="2" id="KW-0805">Transcription regulation</keyword>
<evidence type="ECO:0000313" key="9">
    <source>
        <dbReference type="Proteomes" id="UP000324897"/>
    </source>
</evidence>
<evidence type="ECO:0000256" key="2">
    <source>
        <dbReference type="ARBA" id="ARBA00023015"/>
    </source>
</evidence>
<comment type="function">
    <text evidence="1">Putative transcription factor.</text>
</comment>
<evidence type="ECO:0000256" key="4">
    <source>
        <dbReference type="ARBA" id="ARBA00023125"/>
    </source>
</evidence>
<sequence length="138" mass="14864">MAPGRRVCSPAWSDIHGLLHMRLNDAAAVLRISSTRLKLLCRRYGLARWPGKKIRSLNAKLEKLSEEAIDAREGTLQGAAARHPLGTIAQENGKVLDDLVAVYAQIESSVAEMRKFGGDGTMNLPANSGVPVFSGANN</sequence>
<feature type="domain" description="RWP-RK" evidence="7">
    <location>
        <begin position="1"/>
        <end position="78"/>
    </location>
</feature>
<evidence type="ECO:0000256" key="3">
    <source>
        <dbReference type="ARBA" id="ARBA00023054"/>
    </source>
</evidence>
<keyword evidence="6" id="KW-0539">Nucleus</keyword>
<keyword evidence="4" id="KW-0238">DNA-binding</keyword>
<evidence type="ECO:0000313" key="8">
    <source>
        <dbReference type="EMBL" id="TVU42583.1"/>
    </source>
</evidence>
<protein>
    <recommendedName>
        <fullName evidence="7">RWP-RK domain-containing protein</fullName>
    </recommendedName>
</protein>
<dbReference type="GO" id="GO:0003700">
    <property type="term" value="F:DNA-binding transcription factor activity"/>
    <property type="evidence" value="ECO:0007669"/>
    <property type="project" value="InterPro"/>
</dbReference>
<proteinExistence type="predicted"/>
<organism evidence="8 9">
    <name type="scientific">Eragrostis curvula</name>
    <name type="common">weeping love grass</name>
    <dbReference type="NCBI Taxonomy" id="38414"/>
    <lineage>
        <taxon>Eukaryota</taxon>
        <taxon>Viridiplantae</taxon>
        <taxon>Streptophyta</taxon>
        <taxon>Embryophyta</taxon>
        <taxon>Tracheophyta</taxon>
        <taxon>Spermatophyta</taxon>
        <taxon>Magnoliopsida</taxon>
        <taxon>Liliopsida</taxon>
        <taxon>Poales</taxon>
        <taxon>Poaceae</taxon>
        <taxon>PACMAD clade</taxon>
        <taxon>Chloridoideae</taxon>
        <taxon>Eragrostideae</taxon>
        <taxon>Eragrostidinae</taxon>
        <taxon>Eragrostis</taxon>
    </lineage>
</organism>
<dbReference type="Gramene" id="TVU42583">
    <property type="protein sequence ID" value="TVU42583"/>
    <property type="gene ID" value="EJB05_09000"/>
</dbReference>
<evidence type="ECO:0000256" key="6">
    <source>
        <dbReference type="ARBA" id="ARBA00023242"/>
    </source>
</evidence>
<dbReference type="InterPro" id="IPR003035">
    <property type="entry name" value="RWP-RK_dom"/>
</dbReference>
<dbReference type="AlphaFoldDB" id="A0A5J9W3T1"/>
<keyword evidence="3" id="KW-0175">Coiled coil</keyword>